<dbReference type="Pfam" id="PF02789">
    <property type="entry name" value="Peptidase_M17_N"/>
    <property type="match status" value="1"/>
</dbReference>
<sequence>MSATSLQTISLTSASVEKSGATASKWSGDLLVLPFWEVANSSEITLSTELAALDGAIGGALTDLVTDQEFKGAAGSTAVVSLPRGSPARRLAIVGLGKQDKYKVPGARKFGEELAALAKAQKVKVMGALLPADPAMTAVLQQAVEAALLGLSPDTRFKSAKDADENKPPPLQKLELLGTPADGAVLVKARMVASGVLLTKSMVAAPANYLTPTSMAGTAAALADQFPKTLKLKVLEKSDCEALGMGAYLAVSQGAVEPPKFIHLTYTPPQGKPTKKVALVGKGLCFDSGGYNIKTGAGSLIEKMKFDMGGAGAVLGAARVLAEAEPAGVEVHFIVAACENMVSAEAFRPGDILTASNKKTIEVLNTDAEGRLTLADALVYADRLGNVDTIVDIATLTGACIVALGPDYAAMYTDSDVLLEHLTSSATSTGELLWRMPLAPEYVEQIKSPIADLANLGGPGGGGSITAALFLKEFVGKESPNATPAQWVRAFSSHGSDRHFKQLRASFDAAAVPVTHAGLIRYLHACWAAERGAVLRPDMVWHTLANEVASAVLADPARYRGLFTKAATGKTDIVIVTRDDLDVGELVAAMRTKIGDPAFAALLCDTRFASEAPGAHTATLLAFAEAGTPYFNYMTTMCGIPSVDVVGSRDEWVALLAAVRGLQRYVPSGGKWLGAAVRAVDAILHWVFAEPDTDGGGYADAAAFFADTFHYGANPRCGSGHEPRLVRGWARGLYAAGWEDSEVDLDRFPSHVRQMPYKDRDTGRMYVQAGGLAYSEATADGAFEPGYGFVTYEVMDKDTFKRLAKE</sequence>
<dbReference type="PRINTS" id="PR00481">
    <property type="entry name" value="LAMNOPPTDASE"/>
</dbReference>
<dbReference type="EMBL" id="JWZX01001642">
    <property type="protein sequence ID" value="KOO32946.1"/>
    <property type="molecule type" value="Genomic_DNA"/>
</dbReference>
<evidence type="ECO:0000313" key="6">
    <source>
        <dbReference type="EMBL" id="KOO32946.1"/>
    </source>
</evidence>
<dbReference type="Pfam" id="PF14388">
    <property type="entry name" value="DUF4419"/>
    <property type="match status" value="1"/>
</dbReference>
<dbReference type="Gene3D" id="3.40.630.10">
    <property type="entry name" value="Zn peptidases"/>
    <property type="match status" value="1"/>
</dbReference>
<evidence type="ECO:0000313" key="7">
    <source>
        <dbReference type="Proteomes" id="UP000037460"/>
    </source>
</evidence>
<dbReference type="InterPro" id="IPR011356">
    <property type="entry name" value="Leucine_aapep/pepB"/>
</dbReference>
<dbReference type="InterPro" id="IPR008283">
    <property type="entry name" value="Peptidase_M17_N"/>
</dbReference>
<dbReference type="GO" id="GO:0006508">
    <property type="term" value="P:proteolysis"/>
    <property type="evidence" value="ECO:0007669"/>
    <property type="project" value="UniProtKB-KW"/>
</dbReference>
<dbReference type="GO" id="GO:0030145">
    <property type="term" value="F:manganese ion binding"/>
    <property type="evidence" value="ECO:0007669"/>
    <property type="project" value="InterPro"/>
</dbReference>
<protein>
    <submittedName>
        <fullName evidence="6">Leucyl aminopeptidase</fullName>
    </submittedName>
</protein>
<dbReference type="NCBIfam" id="NF002076">
    <property type="entry name" value="PRK00913.2-3"/>
    <property type="match status" value="1"/>
</dbReference>
<proteinExistence type="inferred from homology"/>
<dbReference type="Proteomes" id="UP000037460">
    <property type="component" value="Unassembled WGS sequence"/>
</dbReference>
<evidence type="ECO:0000259" key="5">
    <source>
        <dbReference type="PROSITE" id="PS00631"/>
    </source>
</evidence>
<dbReference type="InterPro" id="IPR025533">
    <property type="entry name" value="DUF4419"/>
</dbReference>
<dbReference type="GO" id="GO:0070006">
    <property type="term" value="F:metalloaminopeptidase activity"/>
    <property type="evidence" value="ECO:0007669"/>
    <property type="project" value="InterPro"/>
</dbReference>
<dbReference type="CDD" id="cd00433">
    <property type="entry name" value="Peptidase_M17"/>
    <property type="match status" value="1"/>
</dbReference>
<evidence type="ECO:0000256" key="3">
    <source>
        <dbReference type="ARBA" id="ARBA00022670"/>
    </source>
</evidence>
<dbReference type="PANTHER" id="PTHR11963">
    <property type="entry name" value="LEUCINE AMINOPEPTIDASE-RELATED"/>
    <property type="match status" value="1"/>
</dbReference>
<accession>A0A0M0K266</accession>
<comment type="caution">
    <text evidence="6">The sequence shown here is derived from an EMBL/GenBank/DDBJ whole genome shotgun (WGS) entry which is preliminary data.</text>
</comment>
<keyword evidence="3" id="KW-0645">Protease</keyword>
<dbReference type="Pfam" id="PF00883">
    <property type="entry name" value="Peptidase_M17"/>
    <property type="match status" value="1"/>
</dbReference>
<dbReference type="PANTHER" id="PTHR11963:SF23">
    <property type="entry name" value="CYTOSOL AMINOPEPTIDASE"/>
    <property type="match status" value="1"/>
</dbReference>
<dbReference type="Gene3D" id="3.40.220.10">
    <property type="entry name" value="Leucine Aminopeptidase, subunit E, domain 1"/>
    <property type="match status" value="1"/>
</dbReference>
<dbReference type="PROSITE" id="PS00631">
    <property type="entry name" value="CYTOSOL_AP"/>
    <property type="match status" value="1"/>
</dbReference>
<dbReference type="SUPFAM" id="SSF53187">
    <property type="entry name" value="Zn-dependent exopeptidases"/>
    <property type="match status" value="1"/>
</dbReference>
<reference evidence="7" key="1">
    <citation type="journal article" date="2015" name="PLoS Genet.">
        <title>Genome Sequence and Transcriptome Analyses of Chrysochromulina tobin: Metabolic Tools for Enhanced Algal Fitness in the Prominent Order Prymnesiales (Haptophyceae).</title>
        <authorList>
            <person name="Hovde B.T."/>
            <person name="Deodato C.R."/>
            <person name="Hunsperger H.M."/>
            <person name="Ryken S.A."/>
            <person name="Yost W."/>
            <person name="Jha R.K."/>
            <person name="Patterson J."/>
            <person name="Monnat R.J. Jr."/>
            <person name="Barlow S.B."/>
            <person name="Starkenburg S.R."/>
            <person name="Cattolico R.A."/>
        </authorList>
    </citation>
    <scope>NUCLEOTIDE SEQUENCE</scope>
    <source>
        <strain evidence="7">CCMP291</strain>
    </source>
</reference>
<name>A0A0M0K266_9EUKA</name>
<keyword evidence="7" id="KW-1185">Reference proteome</keyword>
<dbReference type="AlphaFoldDB" id="A0A0M0K266"/>
<evidence type="ECO:0000256" key="4">
    <source>
        <dbReference type="ARBA" id="ARBA00022801"/>
    </source>
</evidence>
<evidence type="ECO:0000256" key="2">
    <source>
        <dbReference type="ARBA" id="ARBA00022438"/>
    </source>
</evidence>
<comment type="similarity">
    <text evidence="1">Belongs to the peptidase M17 family.</text>
</comment>
<evidence type="ECO:0000256" key="1">
    <source>
        <dbReference type="ARBA" id="ARBA00009528"/>
    </source>
</evidence>
<keyword evidence="2 6" id="KW-0031">Aminopeptidase</keyword>
<keyword evidence="4" id="KW-0378">Hydrolase</keyword>
<gene>
    <name evidence="6" type="ORF">Ctob_013124</name>
</gene>
<dbReference type="OrthoDB" id="412814at2759"/>
<dbReference type="InterPro" id="IPR000819">
    <property type="entry name" value="Peptidase_M17_C"/>
</dbReference>
<dbReference type="InterPro" id="IPR043472">
    <property type="entry name" value="Macro_dom-like"/>
</dbReference>
<feature type="domain" description="Cytosol aminopeptidase" evidence="5">
    <location>
        <begin position="365"/>
        <end position="372"/>
    </location>
</feature>
<dbReference type="GO" id="GO:0005737">
    <property type="term" value="C:cytoplasm"/>
    <property type="evidence" value="ECO:0007669"/>
    <property type="project" value="InterPro"/>
</dbReference>
<organism evidence="6 7">
    <name type="scientific">Chrysochromulina tobinii</name>
    <dbReference type="NCBI Taxonomy" id="1460289"/>
    <lineage>
        <taxon>Eukaryota</taxon>
        <taxon>Haptista</taxon>
        <taxon>Haptophyta</taxon>
        <taxon>Prymnesiophyceae</taxon>
        <taxon>Prymnesiales</taxon>
        <taxon>Chrysochromulinaceae</taxon>
        <taxon>Chrysochromulina</taxon>
    </lineage>
</organism>
<dbReference type="SUPFAM" id="SSF52949">
    <property type="entry name" value="Macro domain-like"/>
    <property type="match status" value="1"/>
</dbReference>